<dbReference type="HOGENOM" id="CLU_031753_3_0_1"/>
<dbReference type="GO" id="GO:0004034">
    <property type="term" value="F:aldose 1-epimerase activity"/>
    <property type="evidence" value="ECO:0007669"/>
    <property type="project" value="TreeGrafter"/>
</dbReference>
<gene>
    <name evidence="4" type="ORF">EV44_g3025</name>
</gene>
<organism evidence="4 5">
    <name type="scientific">Uncinula necator</name>
    <name type="common">Grape powdery mildew</name>
    <dbReference type="NCBI Taxonomy" id="52586"/>
    <lineage>
        <taxon>Eukaryota</taxon>
        <taxon>Fungi</taxon>
        <taxon>Dikarya</taxon>
        <taxon>Ascomycota</taxon>
        <taxon>Pezizomycotina</taxon>
        <taxon>Leotiomycetes</taxon>
        <taxon>Erysiphales</taxon>
        <taxon>Erysiphaceae</taxon>
        <taxon>Erysiphe</taxon>
    </lineage>
</organism>
<dbReference type="STRING" id="52586.A0A0B1PBI3"/>
<dbReference type="Proteomes" id="UP000030854">
    <property type="component" value="Unassembled WGS sequence"/>
</dbReference>
<comment type="similarity">
    <text evidence="1">Belongs to the aldose epimerase family.</text>
</comment>
<dbReference type="InterPro" id="IPR014718">
    <property type="entry name" value="GH-type_carb-bd"/>
</dbReference>
<sequence length="349" mass="38913">MCTSPPCEFLPLGAIIKSFHVGKTNIVQGFSSQINYETYNSPHFGETIGRVTNRVAKAKINSLNQKSYDLSKNDGDNSLHGGFEGWGKKIWDGPTLIGKRDISALPPLYDSDDCVVFKLRSNDGDEGYPGCIEAQVFYTNGKLYENEKEINVLSIEYEVIFPEDNTSEIKQTVVNMTNHSYFNISGGSTIEGTKVTLTSNMHLPVDNSGIPNSTTPVSFSGIIANEPFTLGATEPNFDHCFIVNPEPRIPFTLDSRSSPLKLLVAAFHPQTKIHLEVYSTEPAFQFYTGQYIDVPAVDNSPARGPRSGFCVEPSRYIDAVNREEWRDQVVLQRGQVYGSRIVYKAWRDE</sequence>
<dbReference type="PROSITE" id="PS00545">
    <property type="entry name" value="ALDOSE_1_EPIMERASE"/>
    <property type="match status" value="1"/>
</dbReference>
<keyword evidence="2" id="KW-0413">Isomerase</keyword>
<dbReference type="PANTHER" id="PTHR10091">
    <property type="entry name" value="ALDOSE-1-EPIMERASE"/>
    <property type="match status" value="1"/>
</dbReference>
<evidence type="ECO:0000256" key="3">
    <source>
        <dbReference type="ARBA" id="ARBA00023277"/>
    </source>
</evidence>
<dbReference type="CDD" id="cd09019">
    <property type="entry name" value="galactose_mutarotase_like"/>
    <property type="match status" value="1"/>
</dbReference>
<dbReference type="InterPro" id="IPR047215">
    <property type="entry name" value="Galactose_mutarotase-like"/>
</dbReference>
<protein>
    <submittedName>
        <fullName evidence="4">Putative aldose 1-epimerase protein</fullName>
    </submittedName>
</protein>
<evidence type="ECO:0000313" key="4">
    <source>
        <dbReference type="EMBL" id="KHJ34024.1"/>
    </source>
</evidence>
<dbReference type="GO" id="GO:0006006">
    <property type="term" value="P:glucose metabolic process"/>
    <property type="evidence" value="ECO:0007669"/>
    <property type="project" value="TreeGrafter"/>
</dbReference>
<dbReference type="EMBL" id="JNVN01001095">
    <property type="protein sequence ID" value="KHJ34024.1"/>
    <property type="molecule type" value="Genomic_DNA"/>
</dbReference>
<dbReference type="GO" id="GO:0033499">
    <property type="term" value="P:galactose catabolic process via UDP-galactose, Leloir pathway"/>
    <property type="evidence" value="ECO:0007669"/>
    <property type="project" value="TreeGrafter"/>
</dbReference>
<evidence type="ECO:0000313" key="5">
    <source>
        <dbReference type="Proteomes" id="UP000030854"/>
    </source>
</evidence>
<keyword evidence="5" id="KW-1185">Reference proteome</keyword>
<dbReference type="InterPro" id="IPR008183">
    <property type="entry name" value="Aldose_1/G6P_1-epimerase"/>
</dbReference>
<dbReference type="GO" id="GO:0030246">
    <property type="term" value="F:carbohydrate binding"/>
    <property type="evidence" value="ECO:0007669"/>
    <property type="project" value="InterPro"/>
</dbReference>
<dbReference type="Gene3D" id="2.70.98.10">
    <property type="match status" value="1"/>
</dbReference>
<dbReference type="PANTHER" id="PTHR10091:SF0">
    <property type="entry name" value="GALACTOSE MUTAROTASE"/>
    <property type="match status" value="1"/>
</dbReference>
<evidence type="ECO:0000256" key="2">
    <source>
        <dbReference type="ARBA" id="ARBA00023235"/>
    </source>
</evidence>
<proteinExistence type="inferred from homology"/>
<dbReference type="SUPFAM" id="SSF74650">
    <property type="entry name" value="Galactose mutarotase-like"/>
    <property type="match status" value="1"/>
</dbReference>
<dbReference type="InterPro" id="IPR018052">
    <property type="entry name" value="Ald1_epimerase_CS"/>
</dbReference>
<evidence type="ECO:0000256" key="1">
    <source>
        <dbReference type="ARBA" id="ARBA00006206"/>
    </source>
</evidence>
<dbReference type="AlphaFoldDB" id="A0A0B1PBI3"/>
<keyword evidence="3" id="KW-0119">Carbohydrate metabolism</keyword>
<comment type="caution">
    <text evidence="4">The sequence shown here is derived from an EMBL/GenBank/DDBJ whole genome shotgun (WGS) entry which is preliminary data.</text>
</comment>
<accession>A0A0B1PBI3</accession>
<dbReference type="OMA" id="IYHHISR"/>
<reference evidence="4 5" key="1">
    <citation type="journal article" date="2014" name="BMC Genomics">
        <title>Adaptive genomic structural variation in the grape powdery mildew pathogen, Erysiphe necator.</title>
        <authorList>
            <person name="Jones L."/>
            <person name="Riaz S."/>
            <person name="Morales-Cruz A."/>
            <person name="Amrine K.C."/>
            <person name="McGuire B."/>
            <person name="Gubler W.D."/>
            <person name="Walker M.A."/>
            <person name="Cantu D."/>
        </authorList>
    </citation>
    <scope>NUCLEOTIDE SEQUENCE [LARGE SCALE GENOMIC DNA]</scope>
    <source>
        <strain evidence="5">c</strain>
    </source>
</reference>
<dbReference type="InterPro" id="IPR011013">
    <property type="entry name" value="Gal_mutarotase_sf_dom"/>
</dbReference>
<dbReference type="Pfam" id="PF01263">
    <property type="entry name" value="Aldose_epim"/>
    <property type="match status" value="1"/>
</dbReference>
<name>A0A0B1PBI3_UNCNE</name>